<dbReference type="EMBL" id="FNHQ01000019">
    <property type="protein sequence ID" value="SDM98818.1"/>
    <property type="molecule type" value="Genomic_DNA"/>
</dbReference>
<evidence type="ECO:0000313" key="2">
    <source>
        <dbReference type="Proteomes" id="UP000199309"/>
    </source>
</evidence>
<name>A0A1G9XPY2_9FIRM</name>
<dbReference type="PANTHER" id="PTHR43543">
    <property type="entry name" value="MALONIC SEMIALDEHYDE REDUCTASE RUTE-RELATED"/>
    <property type="match status" value="1"/>
</dbReference>
<dbReference type="Gene3D" id="3.40.109.10">
    <property type="entry name" value="NADH Oxidase"/>
    <property type="match status" value="1"/>
</dbReference>
<accession>A0A1G9XPY2</accession>
<dbReference type="GO" id="GO:0016491">
    <property type="term" value="F:oxidoreductase activity"/>
    <property type="evidence" value="ECO:0007669"/>
    <property type="project" value="InterPro"/>
</dbReference>
<reference evidence="1 2" key="1">
    <citation type="submission" date="2016-10" db="EMBL/GenBank/DDBJ databases">
        <authorList>
            <person name="de Groot N.N."/>
        </authorList>
    </citation>
    <scope>NUCLEOTIDE SEQUENCE [LARGE SCALE GENOMIC DNA]</scope>
    <source>
        <strain evidence="1 2">DSM 16981</strain>
    </source>
</reference>
<dbReference type="STRING" id="349095.SAMN05660299_01890"/>
<proteinExistence type="predicted"/>
<organism evidence="1 2">
    <name type="scientific">Megasphaera paucivorans</name>
    <dbReference type="NCBI Taxonomy" id="349095"/>
    <lineage>
        <taxon>Bacteria</taxon>
        <taxon>Bacillati</taxon>
        <taxon>Bacillota</taxon>
        <taxon>Negativicutes</taxon>
        <taxon>Veillonellales</taxon>
        <taxon>Veillonellaceae</taxon>
        <taxon>Megasphaera</taxon>
    </lineage>
</organism>
<dbReference type="Proteomes" id="UP000199309">
    <property type="component" value="Unassembled WGS sequence"/>
</dbReference>
<dbReference type="InterPro" id="IPR000415">
    <property type="entry name" value="Nitroreductase-like"/>
</dbReference>
<keyword evidence="2" id="KW-1185">Reference proteome</keyword>
<dbReference type="RefSeq" id="WP_218118761.1">
    <property type="nucleotide sequence ID" value="NZ_FNHQ01000019.1"/>
</dbReference>
<dbReference type="InterPro" id="IPR050461">
    <property type="entry name" value="Nitroreductase_HadB/RutE"/>
</dbReference>
<gene>
    <name evidence="1" type="ORF">SAMN05660299_01890</name>
</gene>
<sequence length="346" mass="40053">MRIKLTSFGLLAASNHNMQPWKIHLDTDPTVFYVFADIQRLSREMDPYARQVMITQGTFLEYVTIGAAFLGYRADIYLFPRGAYDDNDLIESMKIKPVAKVNIFRTNQRCLSFYKYMFLPGTDRGPYSAQELKKSDIEKMLSVNTDKNIEIKIFQDEENKKNIGQYILKGVQIESSIYRIYRESANCFRSNEYKKNKYRYGFSLEGQRIMGLKKHILQGVLTFCPCILNDKKSADIYLTSTQKEVEHTPAYALIITAGNSRSNQVKSGILYSKLVVTAHDLGLGIQPVTQVIEEYPEIKKQYEKIHHEYTTEGHVIQMIFCIGKPIQKSMLSMRRDVMELIDRTHV</sequence>
<dbReference type="SUPFAM" id="SSF55469">
    <property type="entry name" value="FMN-dependent nitroreductase-like"/>
    <property type="match status" value="1"/>
</dbReference>
<evidence type="ECO:0000313" key="1">
    <source>
        <dbReference type="EMBL" id="SDM98818.1"/>
    </source>
</evidence>
<protein>
    <submittedName>
        <fullName evidence="1">Nitroreductase family protein</fullName>
    </submittedName>
</protein>
<dbReference type="AlphaFoldDB" id="A0A1G9XPY2"/>
<dbReference type="PANTHER" id="PTHR43543:SF1">
    <property type="entry name" value="MALONIC SEMIALDEHYDE REDUCTASE RUTE-RELATED"/>
    <property type="match status" value="1"/>
</dbReference>